<sequence length="117" mass="13217">MATYSVNNAGVEHARKLITEGKYNLDEEWTEARPDAKDENEALDEEGWAAYGRWFLAINDKHANPQTKSHYGFPFGDFELLYRSALIAAESRAGEWDHGDIERAARDLLTELDKAGS</sequence>
<evidence type="ECO:0000313" key="2">
    <source>
        <dbReference type="Proteomes" id="UP000463857"/>
    </source>
</evidence>
<name>A0A7L4YKH5_9ACTN</name>
<evidence type="ECO:0000313" key="1">
    <source>
        <dbReference type="EMBL" id="QHB99571.1"/>
    </source>
</evidence>
<dbReference type="InParanoid" id="A0A7L4YKH5"/>
<dbReference type="Proteomes" id="UP000463857">
    <property type="component" value="Chromosome"/>
</dbReference>
<protein>
    <submittedName>
        <fullName evidence="1">Uncharacterized protein</fullName>
    </submittedName>
</protein>
<gene>
    <name evidence="1" type="ORF">EK0264_04240</name>
</gene>
<keyword evidence="2" id="KW-1185">Reference proteome</keyword>
<dbReference type="AlphaFoldDB" id="A0A7L4YKH5"/>
<dbReference type="EMBL" id="CP047156">
    <property type="protein sequence ID" value="QHB99571.1"/>
    <property type="molecule type" value="Genomic_DNA"/>
</dbReference>
<dbReference type="OrthoDB" id="1550983at2"/>
<accession>A0A7L4YKH5</accession>
<reference evidence="1 2" key="1">
    <citation type="journal article" date="2018" name="Int. J. Syst. Evol. Microbiol.">
        <title>Epidermidibacterium keratini gen. nov., sp. nov., a member of the family Sporichthyaceae, isolated from keratin epidermis.</title>
        <authorList>
            <person name="Lee D.G."/>
            <person name="Trujillo M.E."/>
            <person name="Kang S."/>
            <person name="Nam J.J."/>
            <person name="Kim Y.J."/>
        </authorList>
    </citation>
    <scope>NUCLEOTIDE SEQUENCE [LARGE SCALE GENOMIC DNA]</scope>
    <source>
        <strain evidence="1 2">EPI-7</strain>
    </source>
</reference>
<proteinExistence type="predicted"/>
<dbReference type="KEGG" id="eke:EK0264_04240"/>
<organism evidence="1 2">
    <name type="scientific">Epidermidibacterium keratini</name>
    <dbReference type="NCBI Taxonomy" id="1891644"/>
    <lineage>
        <taxon>Bacteria</taxon>
        <taxon>Bacillati</taxon>
        <taxon>Actinomycetota</taxon>
        <taxon>Actinomycetes</taxon>
        <taxon>Sporichthyales</taxon>
        <taxon>Sporichthyaceae</taxon>
        <taxon>Epidermidibacterium</taxon>
    </lineage>
</organism>